<dbReference type="InterPro" id="IPR051611">
    <property type="entry name" value="ECF_transporter_component"/>
</dbReference>
<keyword evidence="3" id="KW-1003">Cell membrane</keyword>
<gene>
    <name evidence="8" type="ORF">H6A60_05720</name>
</gene>
<proteinExistence type="inferred from homology"/>
<protein>
    <submittedName>
        <fullName evidence="8">Energy-coupling factor transporter transmembrane protein EcfT</fullName>
    </submittedName>
</protein>
<evidence type="ECO:0000256" key="4">
    <source>
        <dbReference type="ARBA" id="ARBA00022692"/>
    </source>
</evidence>
<evidence type="ECO:0000256" key="7">
    <source>
        <dbReference type="SAM" id="Phobius"/>
    </source>
</evidence>
<dbReference type="Pfam" id="PF02361">
    <property type="entry name" value="CbiQ"/>
    <property type="match status" value="1"/>
</dbReference>
<dbReference type="PANTHER" id="PTHR34857:SF2">
    <property type="entry name" value="SLL0384 PROTEIN"/>
    <property type="match status" value="1"/>
</dbReference>
<organism evidence="8 9">
    <name type="scientific">Sutterella massiliensis</name>
    <dbReference type="NCBI Taxonomy" id="1816689"/>
    <lineage>
        <taxon>Bacteria</taxon>
        <taxon>Pseudomonadati</taxon>
        <taxon>Pseudomonadota</taxon>
        <taxon>Betaproteobacteria</taxon>
        <taxon>Burkholderiales</taxon>
        <taxon>Sutterellaceae</taxon>
        <taxon>Sutterella</taxon>
    </lineage>
</organism>
<dbReference type="InterPro" id="IPR003339">
    <property type="entry name" value="ABC/ECF_trnsptr_transmembrane"/>
</dbReference>
<dbReference type="CDD" id="cd16914">
    <property type="entry name" value="EcfT"/>
    <property type="match status" value="1"/>
</dbReference>
<feature type="transmembrane region" description="Helical" evidence="7">
    <location>
        <begin position="96"/>
        <end position="116"/>
    </location>
</feature>
<evidence type="ECO:0000313" key="8">
    <source>
        <dbReference type="EMBL" id="MBM6703982.1"/>
    </source>
</evidence>
<keyword evidence="5 7" id="KW-1133">Transmembrane helix</keyword>
<dbReference type="RefSeq" id="WP_205102451.1">
    <property type="nucleotide sequence ID" value="NZ_JACJJC010000007.1"/>
</dbReference>
<dbReference type="Proteomes" id="UP000715095">
    <property type="component" value="Unassembled WGS sequence"/>
</dbReference>
<keyword evidence="9" id="KW-1185">Reference proteome</keyword>
<evidence type="ECO:0000256" key="3">
    <source>
        <dbReference type="ARBA" id="ARBA00022475"/>
    </source>
</evidence>
<feature type="transmembrane region" description="Helical" evidence="7">
    <location>
        <begin position="61"/>
        <end position="84"/>
    </location>
</feature>
<feature type="transmembrane region" description="Helical" evidence="7">
    <location>
        <begin position="231"/>
        <end position="259"/>
    </location>
</feature>
<feature type="transmembrane region" description="Helical" evidence="7">
    <location>
        <begin position="136"/>
        <end position="154"/>
    </location>
</feature>
<comment type="similarity">
    <text evidence="2">Belongs to the CbiQ family.</text>
</comment>
<feature type="transmembrane region" description="Helical" evidence="7">
    <location>
        <begin position="26"/>
        <end position="55"/>
    </location>
</feature>
<accession>A0ABS2DRM0</accession>
<evidence type="ECO:0000256" key="6">
    <source>
        <dbReference type="ARBA" id="ARBA00023136"/>
    </source>
</evidence>
<keyword evidence="4 7" id="KW-0812">Transmembrane</keyword>
<evidence type="ECO:0000256" key="5">
    <source>
        <dbReference type="ARBA" id="ARBA00022989"/>
    </source>
</evidence>
<reference evidence="8 9" key="1">
    <citation type="journal article" date="2021" name="Sci. Rep.">
        <title>The distribution of antibiotic resistance genes in chicken gut microbiota commensals.</title>
        <authorList>
            <person name="Juricova H."/>
            <person name="Matiasovicova J."/>
            <person name="Kubasova T."/>
            <person name="Cejkova D."/>
            <person name="Rychlik I."/>
        </authorList>
    </citation>
    <scope>NUCLEOTIDE SEQUENCE [LARGE SCALE GENOMIC DNA]</scope>
    <source>
        <strain evidence="8 9">An829</strain>
    </source>
</reference>
<evidence type="ECO:0000256" key="1">
    <source>
        <dbReference type="ARBA" id="ARBA00004141"/>
    </source>
</evidence>
<dbReference type="PANTHER" id="PTHR34857">
    <property type="entry name" value="SLL0384 PROTEIN"/>
    <property type="match status" value="1"/>
</dbReference>
<comment type="subcellular location">
    <subcellularLocation>
        <location evidence="1">Membrane</location>
        <topology evidence="1">Multi-pass membrane protein</topology>
    </subcellularLocation>
</comment>
<sequence>MRALFAKGAHESSVLRRLDARTKLGITALTAVLAVCTGGVVAQGVLFVVTLGYVLLLRRPALLACLYALMAVMLLAALGCTALLSQFMPALSGFSVKALVIPFLRGASMMNVVMALALTTRVEDLLSTLERLRLPYAVFLPAAVMLRFIPTFAADIRQVWETLRIRGWPMGPKMLTRHPLLSARLLLIPVLFRALKSSESLGIAAELKGLGTAERTVPASFRTLTSLDARILAGAVTTTLCVTLAEVFLHDLFMAGAVVMMP</sequence>
<evidence type="ECO:0000256" key="2">
    <source>
        <dbReference type="ARBA" id="ARBA00008564"/>
    </source>
</evidence>
<keyword evidence="6 7" id="KW-0472">Membrane</keyword>
<name>A0ABS2DRM0_9BURK</name>
<comment type="caution">
    <text evidence="8">The sequence shown here is derived from an EMBL/GenBank/DDBJ whole genome shotgun (WGS) entry which is preliminary data.</text>
</comment>
<evidence type="ECO:0000313" key="9">
    <source>
        <dbReference type="Proteomes" id="UP000715095"/>
    </source>
</evidence>
<dbReference type="EMBL" id="JACJJC010000007">
    <property type="protein sequence ID" value="MBM6703982.1"/>
    <property type="molecule type" value="Genomic_DNA"/>
</dbReference>